<dbReference type="PANTHER" id="PTHR33112:SF8">
    <property type="entry name" value="HETEROKARYON INCOMPATIBILITY DOMAIN-CONTAINING PROTEIN"/>
    <property type="match status" value="1"/>
</dbReference>
<gene>
    <name evidence="2" type="ORF">BOTNAR_0253g00190</name>
</gene>
<dbReference type="STRING" id="278944.A0A4Z1I0R8"/>
<sequence length="748" mass="83718">MAGNIQIPDDGDSSPKELNAQNDGLREWLEEYMSTDANLLSSDHHLLQAVASDELDEDSFERHVLDLETAPILGRFCIKCQELFDNWPTLGSSSTREYGSQPGPGGWEHTAVRPCNSFELEASTRAGCKFCAFMIQRLKDSCLLELFRKVENRLLLLGESSMSFLSIQNWGANPKQLLWLNLPSKICTSSSAGIAFDLKFVSSFLPASADCYDRLPDVFSIASNWLSRCIQKHEACKSNGHEVLPTRLIFVAGESPRLVLTADYQERLRYAALSHSWGSHEVIKLTTKNIGHLMEEIPLNILPKTFIDAMNITQKLGVNFLWIDSLCIIQNDDDDWQKEAALMSSVYGGSVITIAASSARDSTEGCFLKPPNFSGGVRARITDDGHQRVQNFLTMHEYEISTLRSHLGTRAWALQEKALPPRTIHLGHRGAFWECRSLIASEFFPDGFTESYVAPLVFRRRDSERSWQWPQIVELYSAANLTYGKDKLPALSGIAKLLFDENGDQYLAGIWRIKIEEQLCWALARSKASKRPLWRAPSWSWASINGGVRWSESHPGFLDIRYAHVVDANTTPYSCDSFGQVIDGFVRLACSTMAAGHIVFAETLDGAGCRGDPAISLNVRGQKKKFPICLDCIDDINQDHARLSYLVPLIGGEGVRCYKNSNNETIPELVVRGIVLQSTDSVTRNYTRIGSFDFNDMPGSRGEQNIYKMYELFFQVLEEQGLATAEAACSEILSNAEPPDQRYLITIV</sequence>
<dbReference type="Proteomes" id="UP000297452">
    <property type="component" value="Unassembled WGS sequence"/>
</dbReference>
<dbReference type="EMBL" id="PQXJ01000253">
    <property type="protein sequence ID" value="TGO55041.1"/>
    <property type="molecule type" value="Genomic_DNA"/>
</dbReference>
<evidence type="ECO:0000313" key="3">
    <source>
        <dbReference type="Proteomes" id="UP000297452"/>
    </source>
</evidence>
<dbReference type="PANTHER" id="PTHR33112">
    <property type="entry name" value="DOMAIN PROTEIN, PUTATIVE-RELATED"/>
    <property type="match status" value="1"/>
</dbReference>
<organism evidence="2 3">
    <name type="scientific">Botryotinia narcissicola</name>
    <dbReference type="NCBI Taxonomy" id="278944"/>
    <lineage>
        <taxon>Eukaryota</taxon>
        <taxon>Fungi</taxon>
        <taxon>Dikarya</taxon>
        <taxon>Ascomycota</taxon>
        <taxon>Pezizomycotina</taxon>
        <taxon>Leotiomycetes</taxon>
        <taxon>Helotiales</taxon>
        <taxon>Sclerotiniaceae</taxon>
        <taxon>Botryotinia</taxon>
    </lineage>
</organism>
<comment type="caution">
    <text evidence="2">The sequence shown here is derived from an EMBL/GenBank/DDBJ whole genome shotgun (WGS) entry which is preliminary data.</text>
</comment>
<feature type="domain" description="Heterokaryon incompatibility" evidence="1">
    <location>
        <begin position="270"/>
        <end position="416"/>
    </location>
</feature>
<name>A0A4Z1I0R8_9HELO</name>
<proteinExistence type="predicted"/>
<evidence type="ECO:0000259" key="1">
    <source>
        <dbReference type="Pfam" id="PF06985"/>
    </source>
</evidence>
<dbReference type="Pfam" id="PF06985">
    <property type="entry name" value="HET"/>
    <property type="match status" value="1"/>
</dbReference>
<keyword evidence="3" id="KW-1185">Reference proteome</keyword>
<accession>A0A4Z1I0R8</accession>
<evidence type="ECO:0000313" key="2">
    <source>
        <dbReference type="EMBL" id="TGO55041.1"/>
    </source>
</evidence>
<reference evidence="2 3" key="1">
    <citation type="submission" date="2017-12" db="EMBL/GenBank/DDBJ databases">
        <title>Comparative genomics of Botrytis spp.</title>
        <authorList>
            <person name="Valero-Jimenez C.A."/>
            <person name="Tapia P."/>
            <person name="Veloso J."/>
            <person name="Silva-Moreno E."/>
            <person name="Staats M."/>
            <person name="Valdes J.H."/>
            <person name="Van Kan J.A.L."/>
        </authorList>
    </citation>
    <scope>NUCLEOTIDE SEQUENCE [LARGE SCALE GENOMIC DNA]</scope>
    <source>
        <strain evidence="2 3">MUCL2120</strain>
    </source>
</reference>
<dbReference type="InterPro" id="IPR010730">
    <property type="entry name" value="HET"/>
</dbReference>
<dbReference type="AlphaFoldDB" id="A0A4Z1I0R8"/>
<protein>
    <recommendedName>
        <fullName evidence="1">Heterokaryon incompatibility domain-containing protein</fullName>
    </recommendedName>
</protein>
<dbReference type="OrthoDB" id="3486565at2759"/>